<dbReference type="EMBL" id="CP013862">
    <property type="protein sequence ID" value="ALX47579.1"/>
    <property type="molecule type" value="Genomic_DNA"/>
</dbReference>
<keyword evidence="3" id="KW-0560">Oxidoreductase</keyword>
<evidence type="ECO:0000256" key="2">
    <source>
        <dbReference type="ARBA" id="ARBA00011881"/>
    </source>
</evidence>
<dbReference type="GO" id="GO:0008206">
    <property type="term" value="P:bile acid metabolic process"/>
    <property type="evidence" value="ECO:0007669"/>
    <property type="project" value="UniProtKB-ARBA"/>
</dbReference>
<dbReference type="PANTHER" id="PTHR43639:SF1">
    <property type="entry name" value="SHORT-CHAIN DEHYDROGENASE_REDUCTASE FAMILY PROTEIN"/>
    <property type="match status" value="1"/>
</dbReference>
<gene>
    <name evidence="4" type="primary">fabG</name>
    <name evidence="4" type="ORF">AOX59_02545</name>
</gene>
<dbReference type="AlphaFoldDB" id="A0A0U3NLA3"/>
<evidence type="ECO:0000313" key="4">
    <source>
        <dbReference type="EMBL" id="ALX47579.1"/>
    </source>
</evidence>
<dbReference type="GO" id="GO:0016491">
    <property type="term" value="F:oxidoreductase activity"/>
    <property type="evidence" value="ECO:0007669"/>
    <property type="project" value="UniProtKB-KW"/>
</dbReference>
<dbReference type="PRINTS" id="PR00081">
    <property type="entry name" value="GDHRDH"/>
</dbReference>
<name>A0A0U3NLA3_9BACI</name>
<sequence>MSRFENKTAVITGAGAGMGRESALRFAREGANIVVVDLKEQAALETVELIKSEGGTAIEVVCDVAKKEQVTNLMETANKKFGSIDILFNNAGVPMSSIPTEDVTEELTDKLIDVNLKGVFYGIQAVIPYMKKQSSGVIINTASINAVRPRPLNSMYSATKAAVITLTKSLALELAEHNIRVVGINPVASETGMLQGFIGEGDYNAGKQKFASTVPLGRLANPKDIANSVIFLASEDAYMITGSCVDVDGGRGV</sequence>
<dbReference type="PRINTS" id="PR00080">
    <property type="entry name" value="SDRFAMILY"/>
</dbReference>
<dbReference type="PANTHER" id="PTHR43639">
    <property type="entry name" value="OXIDOREDUCTASE, SHORT-CHAIN DEHYDROGENASE/REDUCTASE FAMILY (AFU_ORTHOLOGUE AFUA_5G02870)"/>
    <property type="match status" value="1"/>
</dbReference>
<reference evidence="4 5" key="1">
    <citation type="submission" date="2016-01" db="EMBL/GenBank/DDBJ databases">
        <title>Complete genome sequence of strain Lentibacillus amyloliquefaciens LAM0015T isolated from saline sediment.</title>
        <authorList>
            <person name="Wang J.-L."/>
            <person name="He M.-X."/>
        </authorList>
    </citation>
    <scope>NUCLEOTIDE SEQUENCE [LARGE SCALE GENOMIC DNA]</scope>
    <source>
        <strain evidence="4 5">LAM0015</strain>
    </source>
</reference>
<dbReference type="InterPro" id="IPR002347">
    <property type="entry name" value="SDR_fam"/>
</dbReference>
<dbReference type="RefSeq" id="WP_068441385.1">
    <property type="nucleotide sequence ID" value="NZ_CP013862.1"/>
</dbReference>
<dbReference type="STRING" id="1472767.AOX59_02545"/>
<comment type="similarity">
    <text evidence="1">Belongs to the short-chain dehydrogenases/reductases (SDR) family.</text>
</comment>
<dbReference type="Gene3D" id="3.40.50.720">
    <property type="entry name" value="NAD(P)-binding Rossmann-like Domain"/>
    <property type="match status" value="1"/>
</dbReference>
<accession>A0A0U3NLA3</accession>
<dbReference type="KEGG" id="lao:AOX59_02545"/>
<keyword evidence="5" id="KW-1185">Reference proteome</keyword>
<dbReference type="NCBIfam" id="NF005559">
    <property type="entry name" value="PRK07231.1"/>
    <property type="match status" value="1"/>
</dbReference>
<evidence type="ECO:0000313" key="5">
    <source>
        <dbReference type="Proteomes" id="UP000050331"/>
    </source>
</evidence>
<proteinExistence type="inferred from homology"/>
<dbReference type="InterPro" id="IPR020904">
    <property type="entry name" value="Sc_DH/Rdtase_CS"/>
</dbReference>
<comment type="subunit">
    <text evidence="2">Homotetramer.</text>
</comment>
<evidence type="ECO:0000256" key="1">
    <source>
        <dbReference type="ARBA" id="ARBA00006484"/>
    </source>
</evidence>
<organism evidence="4 5">
    <name type="scientific">Lentibacillus amyloliquefaciens</name>
    <dbReference type="NCBI Taxonomy" id="1472767"/>
    <lineage>
        <taxon>Bacteria</taxon>
        <taxon>Bacillati</taxon>
        <taxon>Bacillota</taxon>
        <taxon>Bacilli</taxon>
        <taxon>Bacillales</taxon>
        <taxon>Bacillaceae</taxon>
        <taxon>Lentibacillus</taxon>
    </lineage>
</organism>
<dbReference type="Proteomes" id="UP000050331">
    <property type="component" value="Chromosome"/>
</dbReference>
<dbReference type="OrthoDB" id="286404at2"/>
<dbReference type="InterPro" id="IPR036291">
    <property type="entry name" value="NAD(P)-bd_dom_sf"/>
</dbReference>
<protein>
    <submittedName>
        <fullName evidence="4">3-ketoacyl-ACP reductase</fullName>
    </submittedName>
</protein>
<dbReference type="Pfam" id="PF13561">
    <property type="entry name" value="adh_short_C2"/>
    <property type="match status" value="1"/>
</dbReference>
<dbReference type="PROSITE" id="PS00061">
    <property type="entry name" value="ADH_SHORT"/>
    <property type="match status" value="1"/>
</dbReference>
<evidence type="ECO:0000256" key="3">
    <source>
        <dbReference type="ARBA" id="ARBA00023002"/>
    </source>
</evidence>
<dbReference type="FunFam" id="3.40.50.720:FF:000084">
    <property type="entry name" value="Short-chain dehydrogenase reductase"/>
    <property type="match status" value="1"/>
</dbReference>
<dbReference type="SUPFAM" id="SSF51735">
    <property type="entry name" value="NAD(P)-binding Rossmann-fold domains"/>
    <property type="match status" value="1"/>
</dbReference>